<feature type="compositionally biased region" description="Polar residues" evidence="4">
    <location>
        <begin position="1741"/>
        <end position="1750"/>
    </location>
</feature>
<dbReference type="GO" id="GO:0000272">
    <property type="term" value="P:polysaccharide catabolic process"/>
    <property type="evidence" value="ECO:0007669"/>
    <property type="project" value="UniProtKB-KW"/>
</dbReference>
<feature type="region of interest" description="Disordered" evidence="4">
    <location>
        <begin position="1741"/>
        <end position="1775"/>
    </location>
</feature>
<dbReference type="KEGG" id="bsau:DWV08_10675"/>
<dbReference type="Proteomes" id="UP000282185">
    <property type="component" value="Unassembled WGS sequence"/>
</dbReference>
<feature type="domain" description="Fibronectin type-III" evidence="5">
    <location>
        <begin position="1758"/>
        <end position="1858"/>
    </location>
</feature>
<evidence type="ECO:0000313" key="8">
    <source>
        <dbReference type="Proteomes" id="UP000254236"/>
    </source>
</evidence>
<keyword evidence="2" id="KW-0378">Hydrolase</keyword>
<dbReference type="Pfam" id="PF17963">
    <property type="entry name" value="Big_9"/>
    <property type="match status" value="9"/>
</dbReference>
<dbReference type="Pfam" id="PF00041">
    <property type="entry name" value="fn3"/>
    <property type="match status" value="3"/>
</dbReference>
<accession>A0A345YTJ6</accession>
<keyword evidence="1" id="KW-0677">Repeat</keyword>
<dbReference type="Proteomes" id="UP000254236">
    <property type="component" value="Chromosome"/>
</dbReference>
<keyword evidence="2" id="KW-0326">Glycosidase</keyword>
<reference evidence="6 8" key="1">
    <citation type="submission" date="2018-07" db="EMBL/GenBank/DDBJ databases">
        <title>Brachybacterium saurashtrense DSM 23186 genome sequence.</title>
        <authorList>
            <person name="Guo L."/>
        </authorList>
    </citation>
    <scope>NUCLEOTIDE SEQUENCE [LARGE SCALE GENOMIC DNA]</scope>
    <source>
        <strain evidence="6 8">DSM 23186</strain>
    </source>
</reference>
<dbReference type="OrthoDB" id="5241356at2"/>
<dbReference type="GO" id="GO:0016798">
    <property type="term" value="F:hydrolase activity, acting on glycosyl bonds"/>
    <property type="evidence" value="ECO:0007669"/>
    <property type="project" value="UniProtKB-KW"/>
</dbReference>
<organism evidence="7 9">
    <name type="scientific">Brachybacterium saurashtrense</name>
    <dbReference type="NCBI Taxonomy" id="556288"/>
    <lineage>
        <taxon>Bacteria</taxon>
        <taxon>Bacillati</taxon>
        <taxon>Actinomycetota</taxon>
        <taxon>Actinomycetes</taxon>
        <taxon>Micrococcales</taxon>
        <taxon>Dermabacteraceae</taxon>
        <taxon>Brachybacterium</taxon>
    </lineage>
</organism>
<dbReference type="Gene3D" id="2.60.40.10">
    <property type="entry name" value="Immunoglobulins"/>
    <property type="match status" value="4"/>
</dbReference>
<evidence type="ECO:0000256" key="4">
    <source>
        <dbReference type="SAM" id="MobiDB-lite"/>
    </source>
</evidence>
<evidence type="ECO:0000313" key="9">
    <source>
        <dbReference type="Proteomes" id="UP000282185"/>
    </source>
</evidence>
<evidence type="ECO:0000256" key="3">
    <source>
        <dbReference type="ARBA" id="ARBA00023326"/>
    </source>
</evidence>
<dbReference type="PANTHER" id="PTHR13817:SF73">
    <property type="entry name" value="FIBRONECTIN TYPE-III DOMAIN-CONTAINING PROTEIN"/>
    <property type="match status" value="1"/>
</dbReference>
<dbReference type="CDD" id="cd00063">
    <property type="entry name" value="FN3"/>
    <property type="match status" value="3"/>
</dbReference>
<evidence type="ECO:0000256" key="2">
    <source>
        <dbReference type="ARBA" id="ARBA00023295"/>
    </source>
</evidence>
<sequence length="2077" mass="217477">MSTAVIAVAALVLTGFALRYPGLSSSDVEVSNGGVWVSNQQRGLLGRLNVDAGELDARVSSTGQDLDVVQSGYTVIETGPRGMTPINTASATRNGLVELPVGSEVALGGDRIAIAAGDGRVWIVSPDEAAAFVPADVEPVLEAASSPRPVAVSEDGTVFVLDGDSLLTFERSANTQETVAGDPIDVPGVSQKREMVQLAAVGEEPVILDRENALLRAGTSMTDISLADQGVSSLEGAQLQQSGPAAETFVVSTLDSLFTVPFGGGDPRQVPAGGTGTEVVRPAQVGGCAYGAWAGSRMYVRACEGHDPIAEAIPDAQSAADLRLRVNQDLVVLNDQKFGLSWEIMDNMQVVDDWVISQDLQTEQSEDEEEETLTTTITNVAAERDEENRPPTANDDTFGVRPGASVVLPVVRNDTDPDGDVLTTSLEGEQPGIGRVTPIRGGTQLQIEVDEDAGGSSAFTYRADDGRGGSDTATVTLEVRAEGENSPPEPAEDAITKVQVKSGEEVSFNILPYWQDPDGDAFYLANATVPPEDLVTFRPDGMVTFNDAGLAPGTKQVELTFRDENGATGQGIVEIESVTESDLAPITTADHISVVAGRSTTLKPLANDLNPNGGSLELLSVGEAEGLEIDPALEAGTVDVTGAEPGTYYFEYTVAGAGASTASLGLVRVDVVEPDEEDLAPVAVDDMGTVTTGSDTLIDPLENDVDPTGGVLVVGSVEVPAGSGLKATVVNHHLIRVEAEPGATVDDEPVALRYEVSNSSGSSTGTVRVMVASTDTQFANPEAVPDRAVVRAGDMVNVPVIANDVSPTGSALHLGELVDTSRADDKGHAEPAEDRLRFRADDDASGEAVVQYEVVDETGRTGSALAYLTIVPRDAENSAPKPENLTARTVAGTPVRIPVPTTGIDPDGDSVMLTGIASPAPTLGEITQANGEWIEYTPFDDSRGTDRFRYQVMDRHGAIGTAEVLVGVSAPSEANQAPYAVDDTVEVRPDREVQIPVLENDTDPEGDPLGIVRDDVEPMTEIEEIAPEEEDGYLTVRTPAEPGTHTVLYAASDDQLKSSATATIKVAENAPLRSPIARDDFVDAADALDPEVEYVDVDVLANDSDPDGSTRDLEVALDGTYEGAELVGEDGTLRIVPQEEQQRIRYTITDPDDLVSAGYVWVPGTAKQAPVWVGPPLEVQSGDEVSVDLADPDNVRVRPGAQAAQITDPDLVDASHDDGSEIVQDASTLRYRPEEGFSGKDTLSVEVTDGEVGDSSAATATLAIPIEVTAVEEENLPPTFQGAALEVEQGGPSTGVDLAAGAEDPEGDELTYALGDVSPIDGMDVGLDGSRLTVSSGPKVPKGTVLQIPVTVTDGTNEEVSATVEATVGSSQRPRISALLDEAAIDAGETQDVDVLANDSNPFPAGDRTLTDVSVTAGKGDISIDGDQVRITPAEDFHGVLTAQYRVLDDTEDPDREVSGQIRVTVRGYPEPPSAPRIGEVGDGFVELNFVAGADNGAPITGYTVSTASGPATTQECSSTSCTITGLTNDTEYTFEVVATNDVGDSDPSAASAVARPDVRPERPAAPQPERGDEQLTVAWSAPENRGSAIQTYTIQIQDTATQEISSREVDAGTTQTVFEGLQNGRDYRFRVQAANLADRPSDWSAWSAPEHPAGKPTAPSGTPTAQRVNDPLGGGIEVSWPTMTTAEANGEPITEYVVTASNGTSQTVDAGKTSTRFRDLDQDTAYSFTYKGVNSVGTGEQASGASNKVTPWAKPSAPTGVRATMPSEGTGDGPNGRATVHWDGADGNGTTITKYVIYGGPSPVTVDASARKHTFTNLSNGTSYRFTVEARNGFADDGGVSERSGESNVVRPYTRPAKPTSISISTGKCTAANKCPVTYKAAAGGGDGGAGGKTLQVKIDGGAWQDSGTSYSKTINRSSEKAVSIEARVVTRPTNADGTTATMISGAVKRTATAETYIPTPTPRITNAYGYGNAAGEDGCTSGYCYYINFTVTDLAPNTTYSYCVKSSATGGDCWYPTSDGSTPVKGTLTTNSQGQWTLASPKRKPYWGHPYEDVWIWVQRDGKSAESNHVQIHAG</sequence>
<protein>
    <recommendedName>
        <fullName evidence="5">Fibronectin type-III domain-containing protein</fullName>
    </recommendedName>
</protein>
<keyword evidence="3" id="KW-0624">Polysaccharide degradation</keyword>
<dbReference type="Gene3D" id="2.60.40.3440">
    <property type="match status" value="1"/>
</dbReference>
<feature type="region of interest" description="Disordered" evidence="4">
    <location>
        <begin position="1542"/>
        <end position="1574"/>
    </location>
</feature>
<keyword evidence="3" id="KW-0119">Carbohydrate metabolism</keyword>
<proteinExistence type="predicted"/>
<dbReference type="EMBL" id="CP031356">
    <property type="protein sequence ID" value="AXK47248.1"/>
    <property type="molecule type" value="Genomic_DNA"/>
</dbReference>
<keyword evidence="8" id="KW-1185">Reference proteome</keyword>
<dbReference type="SUPFAM" id="SSF49265">
    <property type="entry name" value="Fibronectin type III"/>
    <property type="match status" value="2"/>
</dbReference>
<name>A0A345YTJ6_9MICO</name>
<dbReference type="PROSITE" id="PS50853">
    <property type="entry name" value="FN3"/>
    <property type="match status" value="4"/>
</dbReference>
<gene>
    <name evidence="6" type="ORF">DWV08_10675</name>
    <name evidence="7" type="ORF">DXU92_02425</name>
</gene>
<dbReference type="EMBL" id="QSWH01000002">
    <property type="protein sequence ID" value="RRR24370.1"/>
    <property type="molecule type" value="Genomic_DNA"/>
</dbReference>
<feature type="domain" description="Fibronectin type-III" evidence="5">
    <location>
        <begin position="1472"/>
        <end position="1559"/>
    </location>
</feature>
<dbReference type="InterPro" id="IPR003961">
    <property type="entry name" value="FN3_dom"/>
</dbReference>
<feature type="region of interest" description="Disordered" evidence="4">
    <location>
        <begin position="1642"/>
        <end position="1665"/>
    </location>
</feature>
<dbReference type="InterPro" id="IPR050964">
    <property type="entry name" value="Striated_Muscle_Regulatory"/>
</dbReference>
<reference evidence="7 9" key="2">
    <citation type="submission" date="2018-08" db="EMBL/GenBank/DDBJ databases">
        <title>Brachybacterium saurashtrense DSM 23186.</title>
        <authorList>
            <person name="Li Y."/>
        </authorList>
    </citation>
    <scope>NUCLEOTIDE SEQUENCE [LARGE SCALE GENOMIC DNA]</scope>
    <source>
        <strain evidence="7 9">DSM 23186</strain>
    </source>
</reference>
<evidence type="ECO:0000313" key="6">
    <source>
        <dbReference type="EMBL" id="AXK47248.1"/>
    </source>
</evidence>
<dbReference type="PANTHER" id="PTHR13817">
    <property type="entry name" value="TITIN"/>
    <property type="match status" value="1"/>
</dbReference>
<dbReference type="InterPro" id="IPR036116">
    <property type="entry name" value="FN3_sf"/>
</dbReference>
<evidence type="ECO:0000259" key="5">
    <source>
        <dbReference type="PROSITE" id="PS50853"/>
    </source>
</evidence>
<feature type="domain" description="Fibronectin type-III" evidence="5">
    <location>
        <begin position="1560"/>
        <end position="1657"/>
    </location>
</feature>
<feature type="domain" description="Fibronectin type-III" evidence="5">
    <location>
        <begin position="1660"/>
        <end position="1757"/>
    </location>
</feature>
<dbReference type="SMART" id="SM00060">
    <property type="entry name" value="FN3"/>
    <property type="match status" value="5"/>
</dbReference>
<evidence type="ECO:0000256" key="1">
    <source>
        <dbReference type="ARBA" id="ARBA00022737"/>
    </source>
</evidence>
<evidence type="ECO:0000313" key="7">
    <source>
        <dbReference type="EMBL" id="RRR24370.1"/>
    </source>
</evidence>
<dbReference type="InterPro" id="IPR013783">
    <property type="entry name" value="Ig-like_fold"/>
</dbReference>